<evidence type="ECO:0000256" key="2">
    <source>
        <dbReference type="ARBA" id="ARBA00022679"/>
    </source>
</evidence>
<comment type="caution">
    <text evidence="5">The sequence shown here is derived from an EMBL/GenBank/DDBJ whole genome shotgun (WGS) entry which is preliminary data.</text>
</comment>
<keyword evidence="6" id="KW-1185">Reference proteome</keyword>
<dbReference type="InterPro" id="IPR040771">
    <property type="entry name" value="TLP1_add_C"/>
</dbReference>
<reference evidence="5" key="1">
    <citation type="submission" date="2019-02" db="EMBL/GenBank/DDBJ databases">
        <authorList>
            <person name="Li S.-H."/>
        </authorList>
    </citation>
    <scope>NUCLEOTIDE SEQUENCE</scope>
    <source>
        <strain evidence="5">IMCC11814</strain>
    </source>
</reference>
<feature type="domain" description="Thiolase-like protein type 1 additional C-terminal" evidence="4">
    <location>
        <begin position="418"/>
        <end position="496"/>
    </location>
</feature>
<dbReference type="Pfam" id="PF18313">
    <property type="entry name" value="TLP1_add_C"/>
    <property type="match status" value="1"/>
</dbReference>
<protein>
    <submittedName>
        <fullName evidence="5">Acetyl-CoA acetyltransferase</fullName>
    </submittedName>
</protein>
<keyword evidence="2" id="KW-0808">Transferase</keyword>
<evidence type="ECO:0000313" key="5">
    <source>
        <dbReference type="EMBL" id="MCX2976085.1"/>
    </source>
</evidence>
<comment type="similarity">
    <text evidence="1">Belongs to the thiolase-like superfamily. Thiolase family.</text>
</comment>
<evidence type="ECO:0000256" key="3">
    <source>
        <dbReference type="ARBA" id="ARBA00023315"/>
    </source>
</evidence>
<dbReference type="Gene3D" id="3.40.47.10">
    <property type="match status" value="1"/>
</dbReference>
<dbReference type="Gene3D" id="2.40.50.840">
    <property type="match status" value="1"/>
</dbReference>
<evidence type="ECO:0000256" key="1">
    <source>
        <dbReference type="ARBA" id="ARBA00010982"/>
    </source>
</evidence>
<evidence type="ECO:0000313" key="6">
    <source>
        <dbReference type="Proteomes" id="UP001143304"/>
    </source>
</evidence>
<dbReference type="PANTHER" id="PTHR18919">
    <property type="entry name" value="ACETYL-COA C-ACYLTRANSFERASE"/>
    <property type="match status" value="1"/>
</dbReference>
<dbReference type="PANTHER" id="PTHR18919:SF139">
    <property type="entry name" value="THIOLASE-LIKE PROTEIN TYPE 1 ADDITIONAL C-TERMINAL DOMAIN-CONTAINING PROTEIN"/>
    <property type="match status" value="1"/>
</dbReference>
<keyword evidence="3" id="KW-0012">Acyltransferase</keyword>
<dbReference type="InterPro" id="IPR016039">
    <property type="entry name" value="Thiolase-like"/>
</dbReference>
<name>A0ABT3T2L1_9GAMM</name>
<proteinExistence type="inferred from homology"/>
<gene>
    <name evidence="5" type="ORF">EYC82_01775</name>
</gene>
<accession>A0ABT3T2L1</accession>
<organism evidence="5 6">
    <name type="scientific">Candidatus Marimicrobium litorale</name>
    <dbReference type="NCBI Taxonomy" id="2518991"/>
    <lineage>
        <taxon>Bacteria</taxon>
        <taxon>Pseudomonadati</taxon>
        <taxon>Pseudomonadota</taxon>
        <taxon>Gammaproteobacteria</taxon>
        <taxon>Cellvibrionales</taxon>
        <taxon>Halieaceae</taxon>
        <taxon>Marimicrobium</taxon>
    </lineage>
</organism>
<dbReference type="EMBL" id="SHNO01000001">
    <property type="protein sequence ID" value="MCX2976085.1"/>
    <property type="molecule type" value="Genomic_DNA"/>
</dbReference>
<dbReference type="RefSeq" id="WP_279247838.1">
    <property type="nucleotide sequence ID" value="NZ_SHNO01000001.1"/>
</dbReference>
<dbReference type="SUPFAM" id="SSF53901">
    <property type="entry name" value="Thiolase-like"/>
    <property type="match status" value="2"/>
</dbReference>
<sequence>MQVNDNTPILIGAGQQTWRETDTKRTPVDALQAACAAALADAGGDTVTNAVDTIGTVRFIADASPGGGAVFPRNPGIELATRLGITDPALFLGFLGGNSPQYLVNYFANQLADGQHEVVLLAGAELLATFFSALRTGGDISGWAGDTRSEPTVIGQEREGCTALEIAHGMFEPINTYPLFENSLRHHLNLNQAAHTGLIADLSSRMSQVAADNPIAWRQEARTAEQIQTVEKKNRYIGFPYTRAMNPVLEVDMAAAVVMTTVGKAKKMGVDPQQWVYLRGGADANDSWYVSERASLHDSPAIAAAWHSVREQSSISLDEIGHFDIYSCFPSAVQVSCRALGLSPLDPREVTVTGGLPFFGGPGNNYSLHAICEMMSKLRHSRGHGLVTANGYYLTKHSLGLYSAEAPTEDWQILDSAPLQHALDSLPLVPVAAAYCGEATLESYTVCFDREGPKRGLILARNNAGERIVANTDLADNTLEQLMQCDPIGQKGSISQQDGINLFAF</sequence>
<evidence type="ECO:0000259" key="4">
    <source>
        <dbReference type="Pfam" id="PF18313"/>
    </source>
</evidence>
<dbReference type="Proteomes" id="UP001143304">
    <property type="component" value="Unassembled WGS sequence"/>
</dbReference>